<gene>
    <name evidence="2" type="ORF">SAMN05421856_106205</name>
</gene>
<feature type="chain" id="PRO_5011457390" evidence="1">
    <location>
        <begin position="19"/>
        <end position="630"/>
    </location>
</feature>
<dbReference type="EMBL" id="FOBV01000006">
    <property type="protein sequence ID" value="SEM76980.1"/>
    <property type="molecule type" value="Genomic_DNA"/>
</dbReference>
<evidence type="ECO:0000256" key="1">
    <source>
        <dbReference type="SAM" id="SignalP"/>
    </source>
</evidence>
<evidence type="ECO:0000313" key="3">
    <source>
        <dbReference type="Proteomes" id="UP000199450"/>
    </source>
</evidence>
<name>A0A1H8B221_9FLAO</name>
<keyword evidence="1" id="KW-0732">Signal</keyword>
<dbReference type="STRING" id="295069.SAMN05421856_106205"/>
<dbReference type="Proteomes" id="UP000199450">
    <property type="component" value="Unassembled WGS sequence"/>
</dbReference>
<accession>A0A1H8B221</accession>
<feature type="signal peptide" evidence="1">
    <location>
        <begin position="1"/>
        <end position="18"/>
    </location>
</feature>
<dbReference type="RefSeq" id="WP_090000632.1">
    <property type="nucleotide sequence ID" value="NZ_FOBV01000006.1"/>
</dbReference>
<protein>
    <submittedName>
        <fullName evidence="2">Uncharacterized protein</fullName>
    </submittedName>
</protein>
<proteinExistence type="predicted"/>
<dbReference type="AlphaFoldDB" id="A0A1H8B221"/>
<evidence type="ECO:0000313" key="2">
    <source>
        <dbReference type="EMBL" id="SEM76980.1"/>
    </source>
</evidence>
<dbReference type="OrthoDB" id="1453974at2"/>
<keyword evidence="3" id="KW-1185">Reference proteome</keyword>
<sequence>MKKIITIAVSLYSLSLIAQVGVNTTTPKATLDVTARTTNGSRPEGFIAPRLTGDQIKAADAQYETAQTGTIAYATSAATMPRTTKTAGITAPGYYYFDGAVWKSLSMGGTTASVVSDCNINGFTGSYINGTAITASNKFSVTITNNSFSTANIAFQASDLVLSGVSGITVTSVTPPTASLTSGQSQLVEYMLSGTPSSSGTLMGTWAKLSLNCSKTVTVIQPPITSLDCAGATQNGILTGGIAANNVSAVINYGGGDGSAYDGQTISSTGVTGLTATLVAGNFAIGSGSLTYTITGTPSGGGTAAFPISIGGKSCTLNITVHNTPAITCGNTIQSPAGTLINNTAYTGSYTMSYTGATVGASYPAQTFTVNGLTLQRSAGTFTSASGTITYTLSGTYTGASNQIVTFNPSLIAGSTCNVVYGDAIRGALAAAGCASCTTYDAASVNDWIPVTANEYAAVYNTANIAGATIVGQANAQMNTSSVIDPTGGYTYVSNDNDAPVPANSYVIGFSAIIASSQNNGGNNVKVSASQTSGFVNMGNAFNITGSGRVYFVCKRPNTTTPNTSGNGYFGAYYSVTGYSKVVGSNSNTYYFNYPSGGNVSSVGFRQGQWGGGPYGVRLHQGITTTIKSW</sequence>
<reference evidence="3" key="1">
    <citation type="submission" date="2016-10" db="EMBL/GenBank/DDBJ databases">
        <authorList>
            <person name="Varghese N."/>
            <person name="Submissions S."/>
        </authorList>
    </citation>
    <scope>NUCLEOTIDE SEQUENCE [LARGE SCALE GENOMIC DNA]</scope>
    <source>
        <strain evidence="3">DSM 17453</strain>
    </source>
</reference>
<organism evidence="2 3">
    <name type="scientific">Chryseobacterium taichungense</name>
    <dbReference type="NCBI Taxonomy" id="295069"/>
    <lineage>
        <taxon>Bacteria</taxon>
        <taxon>Pseudomonadati</taxon>
        <taxon>Bacteroidota</taxon>
        <taxon>Flavobacteriia</taxon>
        <taxon>Flavobacteriales</taxon>
        <taxon>Weeksellaceae</taxon>
        <taxon>Chryseobacterium group</taxon>
        <taxon>Chryseobacterium</taxon>
    </lineage>
</organism>